<proteinExistence type="inferred from homology"/>
<dbReference type="InterPro" id="IPR001353">
    <property type="entry name" value="Proteasome_sua/b"/>
</dbReference>
<dbReference type="InterPro" id="IPR016050">
    <property type="entry name" value="Proteasome_bsu_CS"/>
</dbReference>
<dbReference type="CDD" id="cd03762">
    <property type="entry name" value="proteasome_beta_type_6"/>
    <property type="match status" value="1"/>
</dbReference>
<evidence type="ECO:0000256" key="1">
    <source>
        <dbReference type="ARBA" id="ARBA00001198"/>
    </source>
</evidence>
<feature type="active site" description="Nucleophile" evidence="9">
    <location>
        <position position="50"/>
    </location>
</feature>
<evidence type="ECO:0000256" key="6">
    <source>
        <dbReference type="ARBA" id="ARBA00022942"/>
    </source>
</evidence>
<dbReference type="EMBL" id="HBIZ01014290">
    <property type="protein sequence ID" value="CAE0756135.1"/>
    <property type="molecule type" value="Transcribed_RNA"/>
</dbReference>
<evidence type="ECO:0000256" key="7">
    <source>
        <dbReference type="ARBA" id="ARBA00023145"/>
    </source>
</evidence>
<sequence>MASFIGRELLKPSHVMEGAYDASASHAPMGEHALGEGSSDFLGREVDTGTTIMAVAFDGGVILGADSRVSTGVYISNRASDKITAVDEKIYCCRSGSAADTQAVSDYVRYFLDQHRMEYGKAPKVATAASFFQRLCYSNKDMLMAGMICAGWDSVKGGQVYALPIGGALLERPYATGGSGSTYIYGFCDAHYKPGMTKEQCVDFVTRAISHAMARDCSSGGVIRMVVIDVGGVERKFVSGNKLPYGPL</sequence>
<comment type="similarity">
    <text evidence="10">Belongs to the peptidase T1B family.</text>
</comment>
<accession>A0A7S4B6X2</accession>
<dbReference type="InterPro" id="IPR023333">
    <property type="entry name" value="Proteasome_suB-type"/>
</dbReference>
<dbReference type="GO" id="GO:0051603">
    <property type="term" value="P:proteolysis involved in protein catabolic process"/>
    <property type="evidence" value="ECO:0007669"/>
    <property type="project" value="InterPro"/>
</dbReference>
<evidence type="ECO:0000256" key="4">
    <source>
        <dbReference type="ARBA" id="ARBA00022698"/>
    </source>
</evidence>
<evidence type="ECO:0000256" key="5">
    <source>
        <dbReference type="ARBA" id="ARBA00022801"/>
    </source>
</evidence>
<dbReference type="InterPro" id="IPR000243">
    <property type="entry name" value="Pept_T1A_subB"/>
</dbReference>
<evidence type="ECO:0000256" key="9">
    <source>
        <dbReference type="PIRSR" id="PIRSR600243-1"/>
    </source>
</evidence>
<comment type="subcellular location">
    <subcellularLocation>
        <location evidence="10">Cytoplasm</location>
    </subcellularLocation>
    <subcellularLocation>
        <location evidence="10">Nucleus</location>
    </subcellularLocation>
</comment>
<comment type="catalytic activity">
    <reaction evidence="1">
        <text>Cleavage of peptide bonds with very broad specificity.</text>
        <dbReference type="EC" id="3.4.25.1"/>
    </reaction>
</comment>
<dbReference type="AlphaFoldDB" id="A0A7S4B6X2"/>
<keyword evidence="4" id="KW-0888">Threonine protease</keyword>
<evidence type="ECO:0000256" key="2">
    <source>
        <dbReference type="ARBA" id="ARBA00022490"/>
    </source>
</evidence>
<gene>
    <name evidence="11" type="ORF">PCAR00345_LOCUS8729</name>
</gene>
<dbReference type="Pfam" id="PF00227">
    <property type="entry name" value="Proteasome"/>
    <property type="match status" value="1"/>
</dbReference>
<dbReference type="PRINTS" id="PR00141">
    <property type="entry name" value="PROTEASOME"/>
</dbReference>
<dbReference type="PROSITE" id="PS51476">
    <property type="entry name" value="PROTEASOME_BETA_2"/>
    <property type="match status" value="1"/>
</dbReference>
<dbReference type="SUPFAM" id="SSF56235">
    <property type="entry name" value="N-terminal nucleophile aminohydrolases (Ntn hydrolases)"/>
    <property type="match status" value="1"/>
</dbReference>
<dbReference type="PANTHER" id="PTHR32194">
    <property type="entry name" value="METALLOPROTEASE TLDD"/>
    <property type="match status" value="1"/>
</dbReference>
<dbReference type="PANTHER" id="PTHR32194:SF0">
    <property type="entry name" value="ATP-DEPENDENT PROTEASE SUBUNIT HSLV"/>
    <property type="match status" value="1"/>
</dbReference>
<keyword evidence="3" id="KW-0645">Protease</keyword>
<dbReference type="PROSITE" id="PS00854">
    <property type="entry name" value="PROTEASOME_BETA_1"/>
    <property type="match status" value="1"/>
</dbReference>
<protein>
    <recommendedName>
        <fullName evidence="10">Proteasome subunit beta</fullName>
    </recommendedName>
</protein>
<keyword evidence="5" id="KW-0378">Hydrolase</keyword>
<keyword evidence="6 10" id="KW-0647">Proteasome</keyword>
<comment type="subunit">
    <text evidence="10">Component of the proteasome complex.</text>
</comment>
<evidence type="ECO:0000313" key="11">
    <source>
        <dbReference type="EMBL" id="CAE0756135.1"/>
    </source>
</evidence>
<reference evidence="11" key="1">
    <citation type="submission" date="2021-01" db="EMBL/GenBank/DDBJ databases">
        <authorList>
            <person name="Corre E."/>
            <person name="Pelletier E."/>
            <person name="Niang G."/>
            <person name="Scheremetjew M."/>
            <person name="Finn R."/>
            <person name="Kale V."/>
            <person name="Holt S."/>
            <person name="Cochrane G."/>
            <person name="Meng A."/>
            <person name="Brown T."/>
            <person name="Cohen L."/>
        </authorList>
    </citation>
    <scope>NUCLEOTIDE SEQUENCE</scope>
    <source>
        <strain evidence="11">CCMP645</strain>
    </source>
</reference>
<name>A0A7S4B6X2_CHRCT</name>
<dbReference type="InterPro" id="IPR029055">
    <property type="entry name" value="Ntn_hydrolases_N"/>
</dbReference>
<dbReference type="GO" id="GO:0005634">
    <property type="term" value="C:nucleus"/>
    <property type="evidence" value="ECO:0007669"/>
    <property type="project" value="UniProtKB-SubCell"/>
</dbReference>
<evidence type="ECO:0000256" key="8">
    <source>
        <dbReference type="ARBA" id="ARBA00023242"/>
    </source>
</evidence>
<keyword evidence="8 10" id="KW-0539">Nucleus</keyword>
<keyword evidence="2 10" id="KW-0963">Cytoplasm</keyword>
<keyword evidence="7" id="KW-0865">Zymogen</keyword>
<dbReference type="GO" id="GO:0005737">
    <property type="term" value="C:cytoplasm"/>
    <property type="evidence" value="ECO:0007669"/>
    <property type="project" value="UniProtKB-SubCell"/>
</dbReference>
<dbReference type="GO" id="GO:0019774">
    <property type="term" value="C:proteasome core complex, beta-subunit complex"/>
    <property type="evidence" value="ECO:0007669"/>
    <property type="project" value="UniProtKB-ARBA"/>
</dbReference>
<dbReference type="GO" id="GO:0004298">
    <property type="term" value="F:threonine-type endopeptidase activity"/>
    <property type="evidence" value="ECO:0007669"/>
    <property type="project" value="UniProtKB-KW"/>
</dbReference>
<evidence type="ECO:0000256" key="3">
    <source>
        <dbReference type="ARBA" id="ARBA00022670"/>
    </source>
</evidence>
<evidence type="ECO:0000256" key="10">
    <source>
        <dbReference type="RuleBase" id="RU004203"/>
    </source>
</evidence>
<comment type="function">
    <text evidence="10">Component of the proteasome, a multicatalytic proteinase complex which is characterized by its ability to cleave peptides with Arg, Phe, Tyr, Leu, and Glu adjacent to the leaving group at neutral or slightly basic pH. The proteasome has an ATP-dependent proteolytic activity.</text>
</comment>
<dbReference type="Gene3D" id="3.60.20.10">
    <property type="entry name" value="Glutamine Phosphoribosylpyrophosphate, subunit 1, domain 1"/>
    <property type="match status" value="1"/>
</dbReference>
<dbReference type="FunFam" id="3.60.20.10:FF:000010">
    <property type="entry name" value="Proteasome subunit beta type-1"/>
    <property type="match status" value="1"/>
</dbReference>
<organism evidence="11">
    <name type="scientific">Chrysotila carterae</name>
    <name type="common">Marine alga</name>
    <name type="synonym">Syracosphaera carterae</name>
    <dbReference type="NCBI Taxonomy" id="13221"/>
    <lineage>
        <taxon>Eukaryota</taxon>
        <taxon>Haptista</taxon>
        <taxon>Haptophyta</taxon>
        <taxon>Prymnesiophyceae</taxon>
        <taxon>Isochrysidales</taxon>
        <taxon>Isochrysidaceae</taxon>
        <taxon>Chrysotila</taxon>
    </lineage>
</organism>